<dbReference type="PANTHER" id="PTHR15565:SF0">
    <property type="entry name" value="PROTEIN AATF"/>
    <property type="match status" value="1"/>
</dbReference>
<feature type="compositionally biased region" description="Basic and acidic residues" evidence="3">
    <location>
        <begin position="94"/>
        <end position="108"/>
    </location>
</feature>
<dbReference type="HOGENOM" id="CLU_018299_2_0_1"/>
<dbReference type="EMBL" id="KB730492">
    <property type="protein sequence ID" value="ENH65440.1"/>
    <property type="molecule type" value="Genomic_DNA"/>
</dbReference>
<evidence type="ECO:0000313" key="6">
    <source>
        <dbReference type="EMBL" id="ENH65440.1"/>
    </source>
</evidence>
<name>N4U653_FUSC1</name>
<dbReference type="GO" id="GO:0005730">
    <property type="term" value="C:nucleolus"/>
    <property type="evidence" value="ECO:0007669"/>
    <property type="project" value="TreeGrafter"/>
</dbReference>
<dbReference type="OrthoDB" id="5783963at2759"/>
<evidence type="ECO:0000256" key="3">
    <source>
        <dbReference type="SAM" id="MobiDB-lite"/>
    </source>
</evidence>
<dbReference type="Pfam" id="PF08164">
    <property type="entry name" value="TRAUB"/>
    <property type="match status" value="1"/>
</dbReference>
<protein>
    <recommendedName>
        <fullName evidence="2">Protein BFR2</fullName>
    </recommendedName>
</protein>
<accession>N4U653</accession>
<evidence type="ECO:0000256" key="1">
    <source>
        <dbReference type="ARBA" id="ARBA00008966"/>
    </source>
</evidence>
<evidence type="ECO:0000256" key="2">
    <source>
        <dbReference type="ARBA" id="ARBA00013850"/>
    </source>
</evidence>
<gene>
    <name evidence="6" type="ORF">FOC1_g10006822</name>
</gene>
<feature type="compositionally biased region" description="Acidic residues" evidence="3">
    <location>
        <begin position="80"/>
        <end position="93"/>
    </location>
</feature>
<reference evidence="7" key="2">
    <citation type="journal article" date="2014" name="PLoS ONE">
        <title>Genome and Transcriptome Analysis of the Fungal Pathogen Fusarium oxysporum f. sp. cubense Causing Banana Vascular Wilt Disease.</title>
        <authorList>
            <person name="Guo L."/>
            <person name="Han L."/>
            <person name="Yang L."/>
            <person name="Zeng H."/>
            <person name="Fan D."/>
            <person name="Zhu Y."/>
            <person name="Feng Y."/>
            <person name="Wang G."/>
            <person name="Peng C."/>
            <person name="Jiang X."/>
            <person name="Zhou D."/>
            <person name="Ni P."/>
            <person name="Liang C."/>
            <person name="Liu L."/>
            <person name="Wang J."/>
            <person name="Mao C."/>
            <person name="Fang X."/>
            <person name="Peng M."/>
            <person name="Huang J."/>
        </authorList>
    </citation>
    <scope>NUCLEOTIDE SEQUENCE [LARGE SCALE GENOMIC DNA]</scope>
    <source>
        <strain evidence="7">race 1</strain>
    </source>
</reference>
<dbReference type="InterPro" id="IPR039223">
    <property type="entry name" value="AATF/Bfr2"/>
</dbReference>
<feature type="compositionally biased region" description="Low complexity" evidence="3">
    <location>
        <begin position="27"/>
        <end position="37"/>
    </location>
</feature>
<feature type="domain" description="Apoptosis-antagonizing transcription factor C-terminal" evidence="4">
    <location>
        <begin position="399"/>
        <end position="484"/>
    </location>
</feature>
<dbReference type="VEuPathDB" id="FungiDB:FOC1_g10006822"/>
<evidence type="ECO:0000259" key="4">
    <source>
        <dbReference type="Pfam" id="PF08164"/>
    </source>
</evidence>
<dbReference type="STRING" id="1229664.N4U653"/>
<dbReference type="Pfam" id="PF13339">
    <property type="entry name" value="AATF-Che1"/>
    <property type="match status" value="1"/>
</dbReference>
<feature type="compositionally biased region" description="Acidic residues" evidence="3">
    <location>
        <begin position="140"/>
        <end position="198"/>
    </location>
</feature>
<dbReference type="GO" id="GO:0000462">
    <property type="term" value="P:maturation of SSU-rRNA from tricistronic rRNA transcript (SSU-rRNA, 5.8S rRNA, LSU-rRNA)"/>
    <property type="evidence" value="ECO:0007669"/>
    <property type="project" value="TreeGrafter"/>
</dbReference>
<dbReference type="OMA" id="INFMAPN"/>
<evidence type="ECO:0000313" key="7">
    <source>
        <dbReference type="Proteomes" id="UP000016928"/>
    </source>
</evidence>
<feature type="region of interest" description="Disordered" evidence="3">
    <location>
        <begin position="1"/>
        <end position="209"/>
    </location>
</feature>
<proteinExistence type="inferred from homology"/>
<dbReference type="AlphaFoldDB" id="N4U653"/>
<dbReference type="InterPro" id="IPR025160">
    <property type="entry name" value="AATF"/>
</dbReference>
<dbReference type="PANTHER" id="PTHR15565">
    <property type="entry name" value="AATF PROTEIN APOPTOSIS ANTAGONIZING TRANSCRIPTION FACTOR"/>
    <property type="match status" value="1"/>
</dbReference>
<sequence length="513" mass="56849">MAKAKGRAKQFQDLDEPIAKDYDPEANVEVSENGSGSEESEDENAGTEHYVSVGKSKLRKQEGLSLGHQYRGSRVSRDALEEESESEDEDEDEDTRRGSDEERFKEFTFRGSSKPKKPVSKRATAADYMSSSDDGGAGVGEDEDDESESVEDGMDDGLDALVDGEEGSDDESDENDDEEGSGEEDEDDDDSESDDEESEAKAKNAKPIMAALSTRPDVDKGLAIRQQRKAYDGLLNIRIRLQKALIAANTFDALDANPEPESEPYEAAEEAAIKLLNTISSLKDNFGPSRAGEKRKRELDVSMATSEIWEQLQAEEQRSIKSREDRLEKWSRKVQSVNVTAPKGLESRNKTLVSALKEQLIDPDNRLAKRSRVPRSCAPAQAAKGASENSNIYDDADFYQVLLKELVDQRTVEGSSGAGAGAAVPTVVLTAAKDVKSRKNVDRKASKGRKMRFTVHEKLQNFMAPEDRRAWEQGAIDRFFGTLFGRKMELNEDESEDDMDVDVEEAGLRLFRN</sequence>
<reference evidence="7" key="1">
    <citation type="submission" date="2012-09" db="EMBL/GenBank/DDBJ databases">
        <title>Genome sequencing and comparative transcriptomics of race 1 and race 4 of banana pathogen: Fusarium oxysporum f. sp. cubense.</title>
        <authorList>
            <person name="Fang X."/>
            <person name="Huang J."/>
        </authorList>
    </citation>
    <scope>NUCLEOTIDE SEQUENCE [LARGE SCALE GENOMIC DNA]</scope>
    <source>
        <strain evidence="7">race 1</strain>
    </source>
</reference>
<comment type="similarity">
    <text evidence="1">Belongs to the AATF family.</text>
</comment>
<evidence type="ECO:0000259" key="5">
    <source>
        <dbReference type="Pfam" id="PF13339"/>
    </source>
</evidence>
<feature type="domain" description="AATF leucine zipper-containing" evidence="5">
    <location>
        <begin position="217"/>
        <end position="333"/>
    </location>
</feature>
<dbReference type="Proteomes" id="UP000016928">
    <property type="component" value="Unassembled WGS sequence"/>
</dbReference>
<dbReference type="InterPro" id="IPR012617">
    <property type="entry name" value="AATF_C"/>
</dbReference>
<organism evidence="6 7">
    <name type="scientific">Fusarium oxysporum f. sp. cubense (strain race 1)</name>
    <name type="common">Panama disease fungus</name>
    <dbReference type="NCBI Taxonomy" id="1229664"/>
    <lineage>
        <taxon>Eukaryota</taxon>
        <taxon>Fungi</taxon>
        <taxon>Dikarya</taxon>
        <taxon>Ascomycota</taxon>
        <taxon>Pezizomycotina</taxon>
        <taxon>Sordariomycetes</taxon>
        <taxon>Hypocreomycetidae</taxon>
        <taxon>Hypocreales</taxon>
        <taxon>Nectriaceae</taxon>
        <taxon>Fusarium</taxon>
        <taxon>Fusarium oxysporum species complex</taxon>
    </lineage>
</organism>